<keyword evidence="1" id="KW-0418">Kinase</keyword>
<dbReference type="InterPro" id="IPR027417">
    <property type="entry name" value="P-loop_NTPase"/>
</dbReference>
<organism evidence="1 2">
    <name type="scientific">Candidatus Blautia gallistercoris</name>
    <dbReference type="NCBI Taxonomy" id="2838490"/>
    <lineage>
        <taxon>Bacteria</taxon>
        <taxon>Bacillati</taxon>
        <taxon>Bacillota</taxon>
        <taxon>Clostridia</taxon>
        <taxon>Lachnospirales</taxon>
        <taxon>Lachnospiraceae</taxon>
        <taxon>Blautia</taxon>
    </lineage>
</organism>
<dbReference type="GO" id="GO:0016301">
    <property type="term" value="F:kinase activity"/>
    <property type="evidence" value="ECO:0007669"/>
    <property type="project" value="UniProtKB-KW"/>
</dbReference>
<sequence length="207" mass="23972">MENIIVTFARQYGSGGKTIAAMLAKEMGVNCYSREILRMASEDSGINERLFGMSDEKVRKGGWFRLLSRPYEGKLIPPESSGFVSDDNLFNYQAKVIKELAEKESCVIIGRCADYVLKDYPNVVSIFIHADEEFCLARAMERHSMSEKDMKKYIEKTDRYRGDFYKYYTGHEWSDARNYDLCLDSGKLGFEKCVEEIKAYIKIRFDK</sequence>
<name>A0A9D2B2Z9_9FIRM</name>
<dbReference type="Proteomes" id="UP000886817">
    <property type="component" value="Unassembled WGS sequence"/>
</dbReference>
<gene>
    <name evidence="1" type="ORF">IAA45_06100</name>
</gene>
<dbReference type="Pfam" id="PF13189">
    <property type="entry name" value="Cytidylate_kin2"/>
    <property type="match status" value="1"/>
</dbReference>
<comment type="caution">
    <text evidence="1">The sequence shown here is derived from an EMBL/GenBank/DDBJ whole genome shotgun (WGS) entry which is preliminary data.</text>
</comment>
<evidence type="ECO:0000313" key="2">
    <source>
        <dbReference type="Proteomes" id="UP000886817"/>
    </source>
</evidence>
<keyword evidence="1" id="KW-0808">Transferase</keyword>
<dbReference type="AlphaFoldDB" id="A0A9D2B2Z9"/>
<dbReference type="SUPFAM" id="SSF52540">
    <property type="entry name" value="P-loop containing nucleoside triphosphate hydrolases"/>
    <property type="match status" value="1"/>
</dbReference>
<proteinExistence type="predicted"/>
<reference evidence="1" key="1">
    <citation type="journal article" date="2021" name="PeerJ">
        <title>Extensive microbial diversity within the chicken gut microbiome revealed by metagenomics and culture.</title>
        <authorList>
            <person name="Gilroy R."/>
            <person name="Ravi A."/>
            <person name="Getino M."/>
            <person name="Pursley I."/>
            <person name="Horton D.L."/>
            <person name="Alikhan N.F."/>
            <person name="Baker D."/>
            <person name="Gharbi K."/>
            <person name="Hall N."/>
            <person name="Watson M."/>
            <person name="Adriaenssens E.M."/>
            <person name="Foster-Nyarko E."/>
            <person name="Jarju S."/>
            <person name="Secka A."/>
            <person name="Antonio M."/>
            <person name="Oren A."/>
            <person name="Chaudhuri R.R."/>
            <person name="La Ragione R."/>
            <person name="Hildebrand F."/>
            <person name="Pallen M.J."/>
        </authorList>
    </citation>
    <scope>NUCLEOTIDE SEQUENCE</scope>
    <source>
        <strain evidence="1">ChiSjej1B19-8411</strain>
    </source>
</reference>
<protein>
    <submittedName>
        <fullName evidence="1">Cytidylate kinase-like family protein</fullName>
    </submittedName>
</protein>
<accession>A0A9D2B2Z9</accession>
<dbReference type="EMBL" id="DXEX01000135">
    <property type="protein sequence ID" value="HIX59273.1"/>
    <property type="molecule type" value="Genomic_DNA"/>
</dbReference>
<dbReference type="Gene3D" id="3.40.50.300">
    <property type="entry name" value="P-loop containing nucleotide triphosphate hydrolases"/>
    <property type="match status" value="1"/>
</dbReference>
<reference evidence="1" key="2">
    <citation type="submission" date="2021-04" db="EMBL/GenBank/DDBJ databases">
        <authorList>
            <person name="Gilroy R."/>
        </authorList>
    </citation>
    <scope>NUCLEOTIDE SEQUENCE</scope>
    <source>
        <strain evidence="1">ChiSjej1B19-8411</strain>
    </source>
</reference>
<evidence type="ECO:0000313" key="1">
    <source>
        <dbReference type="EMBL" id="HIX59273.1"/>
    </source>
</evidence>